<accession>A0A7S2TXX0</accession>
<dbReference type="PROSITE" id="PS51294">
    <property type="entry name" value="HTH_MYB"/>
    <property type="match status" value="1"/>
</dbReference>
<evidence type="ECO:0000259" key="3">
    <source>
        <dbReference type="PROSITE" id="PS50090"/>
    </source>
</evidence>
<dbReference type="InterPro" id="IPR017930">
    <property type="entry name" value="Myb_dom"/>
</dbReference>
<dbReference type="InterPro" id="IPR001005">
    <property type="entry name" value="SANT/Myb"/>
</dbReference>
<dbReference type="CDD" id="cd11660">
    <property type="entry name" value="SANT_TRF"/>
    <property type="match status" value="1"/>
</dbReference>
<dbReference type="SMART" id="SM00717">
    <property type="entry name" value="SANT"/>
    <property type="match status" value="1"/>
</dbReference>
<gene>
    <name evidence="5" type="ORF">LSP00402_LOCUS15969</name>
</gene>
<evidence type="ECO:0000259" key="4">
    <source>
        <dbReference type="PROSITE" id="PS51294"/>
    </source>
</evidence>
<evidence type="ECO:0000256" key="1">
    <source>
        <dbReference type="ARBA" id="ARBA00023242"/>
    </source>
</evidence>
<evidence type="ECO:0000256" key="2">
    <source>
        <dbReference type="SAM" id="MobiDB-lite"/>
    </source>
</evidence>
<organism evidence="5">
    <name type="scientific">Lotharella oceanica</name>
    <dbReference type="NCBI Taxonomy" id="641309"/>
    <lineage>
        <taxon>Eukaryota</taxon>
        <taxon>Sar</taxon>
        <taxon>Rhizaria</taxon>
        <taxon>Cercozoa</taxon>
        <taxon>Chlorarachniophyceae</taxon>
        <taxon>Lotharella</taxon>
    </lineage>
</organism>
<sequence length="248" mass="26424">MGNSLATAVPSTASSPDIVVQGMMSMPSGGALKIRVRGAEGAEMATKKKKKQRRKRIFWSTCEETHLRLGVREFGVGKWAKILKKYAPIFKNRTSVDLKDKWRNISKKNPNNSEVRKGIGSPSPFSATTRADSFAIPIAGPATMPPSGTTSQQALGPATSPLTSMPMMQTAPAFPTTQAAALVADATLRCGVGVSKPMDYVQSAKPKNVSDRQDLIVDLESRVMPTTGSKRATDTPTGTPKTADCSKG</sequence>
<feature type="region of interest" description="Disordered" evidence="2">
    <location>
        <begin position="224"/>
        <end position="248"/>
    </location>
</feature>
<dbReference type="InterPro" id="IPR009057">
    <property type="entry name" value="Homeodomain-like_sf"/>
</dbReference>
<dbReference type="SUPFAM" id="SSF46689">
    <property type="entry name" value="Homeodomain-like"/>
    <property type="match status" value="1"/>
</dbReference>
<feature type="region of interest" description="Disordered" evidence="2">
    <location>
        <begin position="104"/>
        <end position="124"/>
    </location>
</feature>
<keyword evidence="1" id="KW-0539">Nucleus</keyword>
<reference evidence="5" key="1">
    <citation type="submission" date="2021-01" db="EMBL/GenBank/DDBJ databases">
        <authorList>
            <person name="Corre E."/>
            <person name="Pelletier E."/>
            <person name="Niang G."/>
            <person name="Scheremetjew M."/>
            <person name="Finn R."/>
            <person name="Kale V."/>
            <person name="Holt S."/>
            <person name="Cochrane G."/>
            <person name="Meng A."/>
            <person name="Brown T."/>
            <person name="Cohen L."/>
        </authorList>
    </citation>
    <scope>NUCLEOTIDE SEQUENCE</scope>
    <source>
        <strain evidence="5">CCMP622</strain>
    </source>
</reference>
<feature type="domain" description="HTH myb-type" evidence="4">
    <location>
        <begin position="51"/>
        <end position="110"/>
    </location>
</feature>
<feature type="domain" description="Myb-like" evidence="3">
    <location>
        <begin position="51"/>
        <end position="106"/>
    </location>
</feature>
<dbReference type="PANTHER" id="PTHR46734">
    <property type="entry name" value="TELOMERIC REPEAT-BINDING FACTOR 1 TERF1"/>
    <property type="match status" value="1"/>
</dbReference>
<evidence type="ECO:0000313" key="5">
    <source>
        <dbReference type="EMBL" id="CAD9771979.1"/>
    </source>
</evidence>
<dbReference type="AlphaFoldDB" id="A0A7S2TXX0"/>
<feature type="compositionally biased region" description="Polar residues" evidence="2">
    <location>
        <begin position="224"/>
        <end position="240"/>
    </location>
</feature>
<dbReference type="PANTHER" id="PTHR46734:SF1">
    <property type="entry name" value="TELOMERIC REPEAT-BINDING FACTOR 1"/>
    <property type="match status" value="1"/>
</dbReference>
<name>A0A7S2TXX0_9EUKA</name>
<proteinExistence type="predicted"/>
<dbReference type="PROSITE" id="PS50090">
    <property type="entry name" value="MYB_LIKE"/>
    <property type="match status" value="1"/>
</dbReference>
<dbReference type="InterPro" id="IPR052450">
    <property type="entry name" value="TRBD-Containing_Protein"/>
</dbReference>
<dbReference type="Pfam" id="PF00249">
    <property type="entry name" value="Myb_DNA-binding"/>
    <property type="match status" value="1"/>
</dbReference>
<dbReference type="Gene3D" id="1.10.246.220">
    <property type="match status" value="1"/>
</dbReference>
<dbReference type="EMBL" id="HBHP01025729">
    <property type="protein sequence ID" value="CAD9771979.1"/>
    <property type="molecule type" value="Transcribed_RNA"/>
</dbReference>
<protein>
    <submittedName>
        <fullName evidence="5">Uncharacterized protein</fullName>
    </submittedName>
</protein>